<gene>
    <name evidence="8" type="ORF">NCGR_LOCUS51537</name>
</gene>
<keyword evidence="7" id="KW-0812">Transmembrane</keyword>
<comment type="similarity">
    <text evidence="1">Belongs to the glycosyltransferase GT106 family.</text>
</comment>
<keyword evidence="9" id="KW-1185">Reference proteome</keyword>
<sequence length="574" mass="63670">MSLAGAGAAAARKPAAWRRPGGGRVARRRAAAAASLLLALVYAAGLLVFLLGGRLSAGSEGGAAAAGGRGPGPAAVTVASSLRRRPRPGPADEKPPHAQPGSVYRSHLVFERLWPAMRDDATLAASASSLSASASWRRSMLMTSHYQNSGEPWMPCVNSRLTRSELPPSNGYLMIEANGGLNQQRLSICDAVAVASLLNATLVIPTFHLNSVWRDPSKFGDIFDEDHFIETLKEHVRVVKKLPEDVLLRFNHNISSIPNMRTKAYSSPNHYVQNVLPKLLELGVVRLAPFSNRLAQSVPLNIQALRCLVNYHALRFAEPIRILSDDLVGRMTKKSLLTGGKYVSVHLRFEEDMVAFSCCTYDGGWREKTEMDNARERSWRGKFRRHGRVINPEANRRDGKCPLTPLEVGMMLRGMGFDNTTSLYVASGKIYNSEKYMAPLRQMFPLLMTKDSLASPEELAQFKGHSSQLAALDYTVCVQSEVFVTTQGGNFPHFLMGHRRYLFGGNAKTIKPDKRKLVLSFDDPNIRWDQFKQNMQEILHHSDMRSIASRKPNDSVYTFPMPECMCQQDGMMLL</sequence>
<dbReference type="GO" id="GO:0016757">
    <property type="term" value="F:glycosyltransferase activity"/>
    <property type="evidence" value="ECO:0007669"/>
    <property type="project" value="UniProtKB-KW"/>
</dbReference>
<evidence type="ECO:0000313" key="8">
    <source>
        <dbReference type="EMBL" id="CAD6268232.1"/>
    </source>
</evidence>
<dbReference type="PANTHER" id="PTHR31288">
    <property type="entry name" value="O-FUCOSYLTRANSFERASE FAMILY PROTEIN"/>
    <property type="match status" value="1"/>
</dbReference>
<evidence type="ECO:0000256" key="4">
    <source>
        <dbReference type="ARBA" id="ARBA00023253"/>
    </source>
</evidence>
<keyword evidence="3" id="KW-0808">Transferase</keyword>
<organism evidence="8 9">
    <name type="scientific">Miscanthus lutarioriparius</name>
    <dbReference type="NCBI Taxonomy" id="422564"/>
    <lineage>
        <taxon>Eukaryota</taxon>
        <taxon>Viridiplantae</taxon>
        <taxon>Streptophyta</taxon>
        <taxon>Embryophyta</taxon>
        <taxon>Tracheophyta</taxon>
        <taxon>Spermatophyta</taxon>
        <taxon>Magnoliopsida</taxon>
        <taxon>Liliopsida</taxon>
        <taxon>Poales</taxon>
        <taxon>Poaceae</taxon>
        <taxon>PACMAD clade</taxon>
        <taxon>Panicoideae</taxon>
        <taxon>Andropogonodae</taxon>
        <taxon>Andropogoneae</taxon>
        <taxon>Saccharinae</taxon>
        <taxon>Miscanthus</taxon>
    </lineage>
</organism>
<dbReference type="EMBL" id="CAJGYO010000014">
    <property type="protein sequence ID" value="CAD6268232.1"/>
    <property type="molecule type" value="Genomic_DNA"/>
</dbReference>
<proteinExistence type="inferred from homology"/>
<dbReference type="InterPro" id="IPR024709">
    <property type="entry name" value="FucosylTrfase_pln"/>
</dbReference>
<dbReference type="OrthoDB" id="20368at2759"/>
<evidence type="ECO:0000313" key="9">
    <source>
        <dbReference type="Proteomes" id="UP000604825"/>
    </source>
</evidence>
<dbReference type="GO" id="GO:0006004">
    <property type="term" value="P:fucose metabolic process"/>
    <property type="evidence" value="ECO:0007669"/>
    <property type="project" value="UniProtKB-KW"/>
</dbReference>
<dbReference type="Proteomes" id="UP000604825">
    <property type="component" value="Unassembled WGS sequence"/>
</dbReference>
<dbReference type="AlphaFoldDB" id="A0A811RDZ7"/>
<keyword evidence="4" id="KW-0294">Fucose metabolism</keyword>
<evidence type="ECO:0000256" key="1">
    <source>
        <dbReference type="ARBA" id="ARBA00007737"/>
    </source>
</evidence>
<evidence type="ECO:0000256" key="5">
    <source>
        <dbReference type="ARBA" id="ARBA00023277"/>
    </source>
</evidence>
<name>A0A811RDZ7_9POAL</name>
<protein>
    <recommendedName>
        <fullName evidence="6">O-fucosyltransferase family protein</fullName>
    </recommendedName>
</protein>
<keyword evidence="2" id="KW-0328">Glycosyltransferase</keyword>
<evidence type="ECO:0000256" key="3">
    <source>
        <dbReference type="ARBA" id="ARBA00022679"/>
    </source>
</evidence>
<evidence type="ECO:0000256" key="6">
    <source>
        <dbReference type="ARBA" id="ARBA00030350"/>
    </source>
</evidence>
<dbReference type="CDD" id="cd11299">
    <property type="entry name" value="O-FucT_plant"/>
    <property type="match status" value="1"/>
</dbReference>
<dbReference type="InterPro" id="IPR019378">
    <property type="entry name" value="GDP-Fuc_O-FucTrfase"/>
</dbReference>
<evidence type="ECO:0000256" key="7">
    <source>
        <dbReference type="SAM" id="Phobius"/>
    </source>
</evidence>
<comment type="caution">
    <text evidence="8">The sequence shown here is derived from an EMBL/GenBank/DDBJ whole genome shotgun (WGS) entry which is preliminary data.</text>
</comment>
<evidence type="ECO:0000256" key="2">
    <source>
        <dbReference type="ARBA" id="ARBA00022676"/>
    </source>
</evidence>
<feature type="transmembrane region" description="Helical" evidence="7">
    <location>
        <begin position="30"/>
        <end position="51"/>
    </location>
</feature>
<keyword evidence="7" id="KW-0472">Membrane</keyword>
<keyword evidence="7" id="KW-1133">Transmembrane helix</keyword>
<keyword evidence="5" id="KW-0119">Carbohydrate metabolism</keyword>
<accession>A0A811RDZ7</accession>
<reference evidence="8" key="1">
    <citation type="submission" date="2020-10" db="EMBL/GenBank/DDBJ databases">
        <authorList>
            <person name="Han B."/>
            <person name="Lu T."/>
            <person name="Zhao Q."/>
            <person name="Huang X."/>
            <person name="Zhao Y."/>
        </authorList>
    </citation>
    <scope>NUCLEOTIDE SEQUENCE</scope>
</reference>
<dbReference type="Pfam" id="PF10250">
    <property type="entry name" value="O-FucT"/>
    <property type="match status" value="1"/>
</dbReference>
<dbReference type="PANTHER" id="PTHR31288:SF36">
    <property type="entry name" value="O-FUCOSYLTRANSFERASE FAMILY PROTEIN"/>
    <property type="match status" value="1"/>
</dbReference>